<sequence length="141" mass="16037">MGGYEPRFDRDLERGNVGEDLLDLFFDDLREESAMFEVKTDYRVNETGNFYVETQKYRKPDASDAVPSGINGTHSKWWVQASPDGNAMLIIKADTLRDYIKLVEPKESAQPIANRGTAASKGVLIPVRGLMRYLKMWKTSE</sequence>
<protein>
    <submittedName>
        <fullName evidence="1">Uncharacterized protein</fullName>
    </submittedName>
</protein>
<organism evidence="1">
    <name type="scientific">uncultured Caudovirales phage</name>
    <dbReference type="NCBI Taxonomy" id="2100421"/>
    <lineage>
        <taxon>Viruses</taxon>
        <taxon>Duplodnaviria</taxon>
        <taxon>Heunggongvirae</taxon>
        <taxon>Uroviricota</taxon>
        <taxon>Caudoviricetes</taxon>
        <taxon>Peduoviridae</taxon>
        <taxon>Maltschvirus</taxon>
        <taxon>Maltschvirus maltsch</taxon>
    </lineage>
</organism>
<gene>
    <name evidence="1" type="ORF">UFOVP45_76</name>
</gene>
<dbReference type="EMBL" id="LR796175">
    <property type="protein sequence ID" value="CAB4123966.1"/>
    <property type="molecule type" value="Genomic_DNA"/>
</dbReference>
<reference evidence="1" key="1">
    <citation type="submission" date="2020-04" db="EMBL/GenBank/DDBJ databases">
        <authorList>
            <person name="Chiriac C."/>
            <person name="Salcher M."/>
            <person name="Ghai R."/>
            <person name="Kavagutti S V."/>
        </authorList>
    </citation>
    <scope>NUCLEOTIDE SEQUENCE</scope>
</reference>
<evidence type="ECO:0000313" key="1">
    <source>
        <dbReference type="EMBL" id="CAB4123966.1"/>
    </source>
</evidence>
<proteinExistence type="predicted"/>
<accession>A0A6J5KRU6</accession>
<name>A0A6J5KRU6_9CAUD</name>